<dbReference type="AlphaFoldDB" id="A0A1E3WJK3"/>
<evidence type="ECO:0000256" key="1">
    <source>
        <dbReference type="ARBA" id="ARBA00007430"/>
    </source>
</evidence>
<dbReference type="InterPro" id="IPR003869">
    <property type="entry name" value="Polysac_CapD-like"/>
</dbReference>
<dbReference type="Pfam" id="PF13727">
    <property type="entry name" value="CoA_binding_3"/>
    <property type="match status" value="1"/>
</dbReference>
<gene>
    <name evidence="4" type="ORF">VSF3289_00191</name>
</gene>
<reference evidence="4 5" key="1">
    <citation type="submission" date="2016-08" db="EMBL/GenBank/DDBJ databases">
        <title>Genome sequencing of Vibrio scophthalmi strain FP3289, an isolated from Paralichthys olivaceus.</title>
        <authorList>
            <person name="Han H.-J."/>
        </authorList>
    </citation>
    <scope>NUCLEOTIDE SEQUENCE [LARGE SCALE GENOMIC DNA]</scope>
    <source>
        <strain evidence="4 5">FP3289</strain>
    </source>
</reference>
<dbReference type="Pfam" id="PF02719">
    <property type="entry name" value="Polysacc_synt_2"/>
    <property type="match status" value="1"/>
</dbReference>
<dbReference type="RefSeq" id="WP_069445881.1">
    <property type="nucleotide sequence ID" value="NZ_MDCJ01000002.1"/>
</dbReference>
<comment type="similarity">
    <text evidence="1">Belongs to the polysaccharide synthase family.</text>
</comment>
<organism evidence="4 5">
    <name type="scientific">Vibrio scophthalmi</name>
    <dbReference type="NCBI Taxonomy" id="45658"/>
    <lineage>
        <taxon>Bacteria</taxon>
        <taxon>Pseudomonadati</taxon>
        <taxon>Pseudomonadota</taxon>
        <taxon>Gammaproteobacteria</taxon>
        <taxon>Vibrionales</taxon>
        <taxon>Vibrionaceae</taxon>
        <taxon>Vibrio</taxon>
    </lineage>
</organism>
<dbReference type="Proteomes" id="UP000095131">
    <property type="component" value="Unassembled WGS sequence"/>
</dbReference>
<accession>A0A1E3WJK3</accession>
<dbReference type="EMBL" id="MDCJ01000002">
    <property type="protein sequence ID" value="ODS09953.1"/>
    <property type="molecule type" value="Genomic_DNA"/>
</dbReference>
<dbReference type="SUPFAM" id="SSF53335">
    <property type="entry name" value="S-adenosyl-L-methionine-dependent methyltransferases"/>
    <property type="match status" value="1"/>
</dbReference>
<feature type="transmembrane region" description="Helical" evidence="2">
    <location>
        <begin position="115"/>
        <end position="132"/>
    </location>
</feature>
<evidence type="ECO:0000256" key="2">
    <source>
        <dbReference type="SAM" id="Phobius"/>
    </source>
</evidence>
<dbReference type="OrthoDB" id="9803111at2"/>
<dbReference type="CDD" id="cd05237">
    <property type="entry name" value="UDP_invert_4-6DH_SDR_e"/>
    <property type="match status" value="1"/>
</dbReference>
<evidence type="ECO:0000259" key="3">
    <source>
        <dbReference type="Pfam" id="PF02719"/>
    </source>
</evidence>
<feature type="transmembrane region" description="Helical" evidence="2">
    <location>
        <begin position="83"/>
        <end position="103"/>
    </location>
</feature>
<name>A0A1E3WJK3_9VIBR</name>
<dbReference type="PANTHER" id="PTHR43318">
    <property type="entry name" value="UDP-N-ACETYLGLUCOSAMINE 4,6-DEHYDRATASE"/>
    <property type="match status" value="1"/>
</dbReference>
<dbReference type="InterPro" id="IPR036291">
    <property type="entry name" value="NAD(P)-bd_dom_sf"/>
</dbReference>
<comment type="caution">
    <text evidence="4">The sequence shown here is derived from an EMBL/GenBank/DDBJ whole genome shotgun (WGS) entry which is preliminary data.</text>
</comment>
<proteinExistence type="inferred from homology"/>
<dbReference type="Gene3D" id="3.40.50.720">
    <property type="entry name" value="NAD(P)-binding Rossmann-like Domain"/>
    <property type="match status" value="2"/>
</dbReference>
<protein>
    <submittedName>
        <fullName evidence="4">Capsular polysaccharide biosynthesis protein CapD</fullName>
    </submittedName>
</protein>
<feature type="domain" description="Polysaccharide biosynthesis protein CapD-like" evidence="3">
    <location>
        <begin position="284"/>
        <end position="581"/>
    </location>
</feature>
<dbReference type="SUPFAM" id="SSF51735">
    <property type="entry name" value="NAD(P)-binding Rossmann-fold domains"/>
    <property type="match status" value="1"/>
</dbReference>
<dbReference type="PATRIC" id="fig|45658.8.peg.189"/>
<sequence length="643" mass="71512">MTIIKYIWNAPRTIKRLISIGFDVCFVSLAYWGAYWTRLGSDTSFFYDKGYQSSYLITLIVTVFIFVQVGLYRAILRYMNTKAMFTILSSCVLSAMSIAFVSYFTHSAVPRSVTIIYVAYLLLLCGGARLVARSMINRTGRSEKAKVIIYGAGSAGRQLVNLLNQGKEYHPVCFIDDSPKLHKASVHGLNIYSSQLIDKLIERYKVKKILLALPSASRSQRKQIISDLVSYNIEVLSIPSLDDLVNGNLGIDQLKEVAIEDLLGRDSVQPDEQLLKQDIYNKVVMVTGAGGSIGSELCRQIVTQKPKLLILFEISEFALYQLDAELRGIVSRENFDCEVVPLLGSVQRIHRLSMVMKSFSVETIYHAAAYKHVPLVEYNVVEGVRNNVFGTFYTAKAAIEANVKSFVLISTDKAVRPTNVMGATKRLAELSLQALASCQSSKEDRIRFTMVRFGNVLGSSGSVIPLFKKQIEQGGPVTVTHPDIIRYFMTIPEAAQLVIQAGAMGQGGDVFVLDMGEPVKIRDLAVNLIHLSGLDVINEDNPHGDIEIVFTGLRPGEKLFEELLIGANVSSTKHTRIMSANEEFLSLTDLEELLRNLDEACHQFEHERIRELLLSAPTGFSPTDGICDLVYKQKLSGCYNNVL</sequence>
<dbReference type="PANTHER" id="PTHR43318:SF1">
    <property type="entry name" value="POLYSACCHARIDE BIOSYNTHESIS PROTEIN EPSC-RELATED"/>
    <property type="match status" value="1"/>
</dbReference>
<dbReference type="InterPro" id="IPR029063">
    <property type="entry name" value="SAM-dependent_MTases_sf"/>
</dbReference>
<dbReference type="InterPro" id="IPR051203">
    <property type="entry name" value="Polysaccharide_Synthase-Rel"/>
</dbReference>
<feature type="transmembrane region" description="Helical" evidence="2">
    <location>
        <begin position="55"/>
        <end position="76"/>
    </location>
</feature>
<keyword evidence="2" id="KW-0812">Transmembrane</keyword>
<keyword evidence="2" id="KW-1133">Transmembrane helix</keyword>
<keyword evidence="2" id="KW-0472">Membrane</keyword>
<evidence type="ECO:0000313" key="4">
    <source>
        <dbReference type="EMBL" id="ODS09953.1"/>
    </source>
</evidence>
<evidence type="ECO:0000313" key="5">
    <source>
        <dbReference type="Proteomes" id="UP000095131"/>
    </source>
</evidence>
<feature type="transmembrane region" description="Helical" evidence="2">
    <location>
        <begin position="17"/>
        <end position="35"/>
    </location>
</feature>